<keyword evidence="6" id="KW-1185">Reference proteome</keyword>
<dbReference type="PANTHER" id="PTHR23028:SF53">
    <property type="entry name" value="ACYL_TRANSF_3 DOMAIN-CONTAINING PROTEIN"/>
    <property type="match status" value="1"/>
</dbReference>
<accession>A0ABQ2LXI5</accession>
<evidence type="ECO:0000259" key="3">
    <source>
        <dbReference type="Pfam" id="PF01757"/>
    </source>
</evidence>
<evidence type="ECO:0000256" key="2">
    <source>
        <dbReference type="SAM" id="Phobius"/>
    </source>
</evidence>
<feature type="transmembrane region" description="Helical" evidence="2">
    <location>
        <begin position="59"/>
        <end position="78"/>
    </location>
</feature>
<feature type="transmembrane region" description="Helical" evidence="2">
    <location>
        <begin position="236"/>
        <end position="256"/>
    </location>
</feature>
<feature type="region of interest" description="Disordered" evidence="1">
    <location>
        <begin position="402"/>
        <end position="447"/>
    </location>
</feature>
<name>A0ABQ2LXI5_9MICC</name>
<evidence type="ECO:0000313" key="6">
    <source>
        <dbReference type="Proteomes" id="UP000642509"/>
    </source>
</evidence>
<sequence length="724" mass="77483">MLLVLLYHAGLPFAPGGYVGVDIFFVISGYLITSGLLARIREHGRLDLVDFYGRRVRRILPAALVALTGTVLLTLAILPRSRWDAIATEATGSVLFVVNWILGQGSTDYLRQDEAASPLQHYWSIAVEEQFYLLWPLVLILVLVIAGWRHARQDRPDGGRSRHRAASSLAVLQRQWIVGAAVVLFIGSLVHSLHLTAVNPGMAYFATTTRVHELGMGVLLALFATRLANLPRRWTLSLGWAGLAAMIGAGVSFSGATSFPGVAALVPTLGAAAVIVSGLNAQERVGVGSLLSLRPVTVVGDLSYSLYLWHWPLIVMATFLFGGLPWYIGLMTAALAFLPAWASYRWVEKPFQRWTVVRPPGKAIQVGLAASLAVIVGTASLDIATSRTGPHGWQPPTYAEALDQAAAEQSERGVEDQAGEPDQPVPSGQAAEGDHGTEGSGVGPALLGGELLQADPEAALGRTPLEALLPGADTVDLDLPEAYAQDCVQSDRETDPRACTYGPDDAEFRVALTGDSHAAQWQAAVNRLAAENGWQVRTYLKSSCPLTGGQVLLEGDVFSECEQWNAGVMEELRAGDYDLVLTSSFTYESPEDQRSVPEGHAAAWNALAESGIPVGVIIDPPIPGYNIPECIETRPDTYVQECGFAENEAEPSGSEQQREALERAASAVPLDVVGGICPDGTCPAVIGTVVVWRDKNHLTSTYAESMAPWLGQVLEGQGLVPALR</sequence>
<evidence type="ECO:0000259" key="4">
    <source>
        <dbReference type="Pfam" id="PF19040"/>
    </source>
</evidence>
<dbReference type="InterPro" id="IPR050879">
    <property type="entry name" value="Acyltransferase_3"/>
</dbReference>
<reference evidence="6" key="1">
    <citation type="journal article" date="2019" name="Int. J. Syst. Evol. Microbiol.">
        <title>The Global Catalogue of Microorganisms (GCM) 10K type strain sequencing project: providing services to taxonomists for standard genome sequencing and annotation.</title>
        <authorList>
            <consortium name="The Broad Institute Genomics Platform"/>
            <consortium name="The Broad Institute Genome Sequencing Center for Infectious Disease"/>
            <person name="Wu L."/>
            <person name="Ma J."/>
        </authorList>
    </citation>
    <scope>NUCLEOTIDE SEQUENCE [LARGE SCALE GENOMIC DNA]</scope>
    <source>
        <strain evidence="6">CGMCC 1.7064</strain>
    </source>
</reference>
<feature type="transmembrane region" description="Helical" evidence="2">
    <location>
        <begin position="169"/>
        <end position="190"/>
    </location>
</feature>
<dbReference type="InterPro" id="IPR002656">
    <property type="entry name" value="Acyl_transf_3_dom"/>
</dbReference>
<feature type="transmembrane region" description="Helical" evidence="2">
    <location>
        <begin position="262"/>
        <end position="281"/>
    </location>
</feature>
<feature type="transmembrane region" description="Helical" evidence="2">
    <location>
        <begin position="202"/>
        <end position="224"/>
    </location>
</feature>
<feature type="transmembrane region" description="Helical" evidence="2">
    <location>
        <begin position="131"/>
        <end position="148"/>
    </location>
</feature>
<feature type="domain" description="Acyltransferase 3" evidence="3">
    <location>
        <begin position="1"/>
        <end position="344"/>
    </location>
</feature>
<keyword evidence="2" id="KW-0812">Transmembrane</keyword>
<feature type="domain" description="SGNH" evidence="4">
    <location>
        <begin position="487"/>
        <end position="708"/>
    </location>
</feature>
<evidence type="ECO:0008006" key="7">
    <source>
        <dbReference type="Google" id="ProtNLM"/>
    </source>
</evidence>
<dbReference type="InterPro" id="IPR043968">
    <property type="entry name" value="SGNH"/>
</dbReference>
<evidence type="ECO:0000313" key="5">
    <source>
        <dbReference type="EMBL" id="GGO43428.1"/>
    </source>
</evidence>
<dbReference type="Pfam" id="PF01757">
    <property type="entry name" value="Acyl_transf_3"/>
    <property type="match status" value="1"/>
</dbReference>
<dbReference type="Pfam" id="PF19040">
    <property type="entry name" value="SGNH"/>
    <property type="match status" value="1"/>
</dbReference>
<organism evidence="5 6">
    <name type="scientific">Citricoccus zhacaiensis</name>
    <dbReference type="NCBI Taxonomy" id="489142"/>
    <lineage>
        <taxon>Bacteria</taxon>
        <taxon>Bacillati</taxon>
        <taxon>Actinomycetota</taxon>
        <taxon>Actinomycetes</taxon>
        <taxon>Micrococcales</taxon>
        <taxon>Micrococcaceae</taxon>
        <taxon>Citricoccus</taxon>
    </lineage>
</organism>
<gene>
    <name evidence="5" type="ORF">GCM10010977_11540</name>
</gene>
<evidence type="ECO:0000256" key="1">
    <source>
        <dbReference type="SAM" id="MobiDB-lite"/>
    </source>
</evidence>
<feature type="transmembrane region" description="Helical" evidence="2">
    <location>
        <begin position="16"/>
        <end position="38"/>
    </location>
</feature>
<dbReference type="PANTHER" id="PTHR23028">
    <property type="entry name" value="ACETYLTRANSFERASE"/>
    <property type="match status" value="1"/>
</dbReference>
<comment type="caution">
    <text evidence="5">The sequence shown here is derived from an EMBL/GenBank/DDBJ whole genome shotgun (WGS) entry which is preliminary data.</text>
</comment>
<dbReference type="Proteomes" id="UP000642509">
    <property type="component" value="Unassembled WGS sequence"/>
</dbReference>
<dbReference type="EMBL" id="BMLQ01000003">
    <property type="protein sequence ID" value="GGO43428.1"/>
    <property type="molecule type" value="Genomic_DNA"/>
</dbReference>
<protein>
    <recommendedName>
        <fullName evidence="7">Acyltransferase</fullName>
    </recommendedName>
</protein>
<keyword evidence="2" id="KW-0472">Membrane</keyword>
<proteinExistence type="predicted"/>
<keyword evidence="2" id="KW-1133">Transmembrane helix</keyword>